<reference evidence="3" key="1">
    <citation type="submission" date="2021-02" db="EMBL/GenBank/DDBJ databases">
        <authorList>
            <person name="Dougan E. K."/>
            <person name="Rhodes N."/>
            <person name="Thang M."/>
            <person name="Chan C."/>
        </authorList>
    </citation>
    <scope>NUCLEOTIDE SEQUENCE</scope>
</reference>
<feature type="transmembrane region" description="Helical" evidence="1">
    <location>
        <begin position="156"/>
        <end position="176"/>
    </location>
</feature>
<feature type="transmembrane region" description="Helical" evidence="1">
    <location>
        <begin position="309"/>
        <end position="331"/>
    </location>
</feature>
<sequence length="446" mass="47529">MLRRWHLAASVHLVWAQDWPATANGFNPGDVPAPPVNMQPQIPFQMPDAMAEPTALPTMPPEPSPAPVAPPMCQDFLKLRSQVTKSPVRTYVQNFGTWLRESPYQTAIALAAFAIGCVCAWDGPRLWENLLISGCSMAVAWLAHFESSKNDFAPNLPSELVLTLAAGGITGLAVYSGFEGTQVIIGAVIGFAAAANCGVGSQAQAIDNSLPGISLTWCCAGSIFGAWVLVTWRRPLLACLAPLFGSYLVVAGLGTLLGDCLDTEFLPLQGAPWSVEASILLGPLGLHALTWHCLCAFLAASLQNCGRRALAVMALIGYVVLLALGALLVGVQCHDGTRTDGSACPEHLAFPGRWQWQCAGCTAWAILAAYTGWRQLGALQVYLSRKLSRRTSRSRSSYAPLDEPPNVESGLQAFVPPGYTVTTVTGPQRLSGFVSSLPHRRPLGTV</sequence>
<protein>
    <submittedName>
        <fullName evidence="3">Nipblb protein</fullName>
    </submittedName>
</protein>
<comment type="caution">
    <text evidence="3">The sequence shown here is derived from an EMBL/GenBank/DDBJ whole genome shotgun (WGS) entry which is preliminary data.</text>
</comment>
<accession>A0A812KXB2</accession>
<feature type="transmembrane region" description="Helical" evidence="1">
    <location>
        <begin position="237"/>
        <end position="257"/>
    </location>
</feature>
<feature type="transmembrane region" description="Helical" evidence="1">
    <location>
        <begin position="183"/>
        <end position="203"/>
    </location>
</feature>
<evidence type="ECO:0000313" key="3">
    <source>
        <dbReference type="EMBL" id="CAE7237909.1"/>
    </source>
</evidence>
<dbReference type="EMBL" id="CAJNIZ010005000">
    <property type="protein sequence ID" value="CAE7237909.1"/>
    <property type="molecule type" value="Genomic_DNA"/>
</dbReference>
<dbReference type="OrthoDB" id="426667at2759"/>
<feature type="transmembrane region" description="Helical" evidence="1">
    <location>
        <begin position="126"/>
        <end position="144"/>
    </location>
</feature>
<feature type="transmembrane region" description="Helical" evidence="1">
    <location>
        <begin position="104"/>
        <end position="121"/>
    </location>
</feature>
<evidence type="ECO:0000256" key="1">
    <source>
        <dbReference type="SAM" id="Phobius"/>
    </source>
</evidence>
<evidence type="ECO:0000313" key="4">
    <source>
        <dbReference type="Proteomes" id="UP000649617"/>
    </source>
</evidence>
<evidence type="ECO:0000256" key="2">
    <source>
        <dbReference type="SAM" id="SignalP"/>
    </source>
</evidence>
<name>A0A812KXB2_SYMPI</name>
<keyword evidence="1" id="KW-1133">Transmembrane helix</keyword>
<dbReference type="AlphaFoldDB" id="A0A812KXB2"/>
<feature type="chain" id="PRO_5032643496" evidence="2">
    <location>
        <begin position="17"/>
        <end position="446"/>
    </location>
</feature>
<feature type="transmembrane region" description="Helical" evidence="1">
    <location>
        <begin position="209"/>
        <end position="230"/>
    </location>
</feature>
<keyword evidence="1" id="KW-0812">Transmembrane</keyword>
<dbReference type="Proteomes" id="UP000649617">
    <property type="component" value="Unassembled WGS sequence"/>
</dbReference>
<keyword evidence="4" id="KW-1185">Reference proteome</keyword>
<organism evidence="3 4">
    <name type="scientific">Symbiodinium pilosum</name>
    <name type="common">Dinoflagellate</name>
    <dbReference type="NCBI Taxonomy" id="2952"/>
    <lineage>
        <taxon>Eukaryota</taxon>
        <taxon>Sar</taxon>
        <taxon>Alveolata</taxon>
        <taxon>Dinophyceae</taxon>
        <taxon>Suessiales</taxon>
        <taxon>Symbiodiniaceae</taxon>
        <taxon>Symbiodinium</taxon>
    </lineage>
</organism>
<proteinExistence type="predicted"/>
<keyword evidence="1" id="KW-0472">Membrane</keyword>
<feature type="signal peptide" evidence="2">
    <location>
        <begin position="1"/>
        <end position="16"/>
    </location>
</feature>
<gene>
    <name evidence="3" type="primary">nipblb</name>
    <name evidence="3" type="ORF">SPIL2461_LOCUS3945</name>
</gene>
<feature type="transmembrane region" description="Helical" evidence="1">
    <location>
        <begin position="277"/>
        <end position="302"/>
    </location>
</feature>
<keyword evidence="2" id="KW-0732">Signal</keyword>